<keyword evidence="2" id="KW-0418">Kinase</keyword>
<dbReference type="InterPro" id="IPR029016">
    <property type="entry name" value="GAF-like_dom_sf"/>
</dbReference>
<evidence type="ECO:0000259" key="7">
    <source>
        <dbReference type="PROSITE" id="PS50113"/>
    </source>
</evidence>
<dbReference type="PROSITE" id="PS50109">
    <property type="entry name" value="HIS_KIN"/>
    <property type="match status" value="1"/>
</dbReference>
<dbReference type="CDD" id="cd00156">
    <property type="entry name" value="REC"/>
    <property type="match status" value="1"/>
</dbReference>
<dbReference type="InterPro" id="IPR011495">
    <property type="entry name" value="Sig_transdc_His_kin_sub2_dim/P"/>
</dbReference>
<evidence type="ECO:0000256" key="1">
    <source>
        <dbReference type="ARBA" id="ARBA00022679"/>
    </source>
</evidence>
<dbReference type="PROSITE" id="PS50113">
    <property type="entry name" value="PAC"/>
    <property type="match status" value="2"/>
</dbReference>
<dbReference type="Pfam" id="PF08447">
    <property type="entry name" value="PAS_3"/>
    <property type="match status" value="2"/>
</dbReference>
<feature type="domain" description="PAS" evidence="6">
    <location>
        <begin position="273"/>
        <end position="343"/>
    </location>
</feature>
<dbReference type="InterPro" id="IPR000700">
    <property type="entry name" value="PAS-assoc_C"/>
</dbReference>
<organism evidence="8 9">
    <name type="scientific">Methanocalculus taiwanensis</name>
    <dbReference type="NCBI Taxonomy" id="106207"/>
    <lineage>
        <taxon>Archaea</taxon>
        <taxon>Methanobacteriati</taxon>
        <taxon>Methanobacteriota</taxon>
        <taxon>Stenosarchaea group</taxon>
        <taxon>Methanomicrobia</taxon>
        <taxon>Methanomicrobiales</taxon>
        <taxon>Methanocalculaceae</taxon>
        <taxon>Methanocalculus</taxon>
    </lineage>
</organism>
<evidence type="ECO:0000259" key="4">
    <source>
        <dbReference type="PROSITE" id="PS50109"/>
    </source>
</evidence>
<dbReference type="SMART" id="SM00086">
    <property type="entry name" value="PAC"/>
    <property type="match status" value="3"/>
</dbReference>
<protein>
    <submittedName>
        <fullName evidence="8">PAS domain S-box protein</fullName>
    </submittedName>
</protein>
<dbReference type="Pfam" id="PF07568">
    <property type="entry name" value="HisKA_2"/>
    <property type="match status" value="1"/>
</dbReference>
<dbReference type="InterPro" id="IPR001789">
    <property type="entry name" value="Sig_transdc_resp-reg_receiver"/>
</dbReference>
<gene>
    <name evidence="8" type="ORF">FTO68_00895</name>
</gene>
<dbReference type="InterPro" id="IPR036890">
    <property type="entry name" value="HATPase_C_sf"/>
</dbReference>
<dbReference type="InterPro" id="IPR005467">
    <property type="entry name" value="His_kinase_dom"/>
</dbReference>
<dbReference type="Pfam" id="PF00072">
    <property type="entry name" value="Response_reg"/>
    <property type="match status" value="1"/>
</dbReference>
<accession>A0ABD4TGB5</accession>
<feature type="domain" description="PAS" evidence="6">
    <location>
        <begin position="728"/>
        <end position="787"/>
    </location>
</feature>
<comment type="caution">
    <text evidence="8">The sequence shown here is derived from an EMBL/GenBank/DDBJ whole genome shotgun (WGS) entry which is preliminary data.</text>
</comment>
<keyword evidence="9" id="KW-1185">Reference proteome</keyword>
<feature type="domain" description="Histidine kinase" evidence="4">
    <location>
        <begin position="844"/>
        <end position="1037"/>
    </location>
</feature>
<dbReference type="Gene3D" id="3.30.450.20">
    <property type="entry name" value="PAS domain"/>
    <property type="match status" value="5"/>
</dbReference>
<dbReference type="InterPro" id="IPR013656">
    <property type="entry name" value="PAS_4"/>
</dbReference>
<feature type="domain" description="PAC" evidence="7">
    <location>
        <begin position="346"/>
        <end position="398"/>
    </location>
</feature>
<evidence type="ECO:0000256" key="3">
    <source>
        <dbReference type="PROSITE-ProRule" id="PRU00169"/>
    </source>
</evidence>
<dbReference type="PANTHER" id="PTHR43065:SF23">
    <property type="entry name" value="SENSOR HISTIDINE KINASE PDTAS"/>
    <property type="match status" value="1"/>
</dbReference>
<feature type="domain" description="PAC" evidence="7">
    <location>
        <begin position="654"/>
        <end position="706"/>
    </location>
</feature>
<dbReference type="Proteomes" id="UP001524383">
    <property type="component" value="Unassembled WGS sequence"/>
</dbReference>
<dbReference type="SUPFAM" id="SSF55874">
    <property type="entry name" value="ATPase domain of HSP90 chaperone/DNA topoisomerase II/histidine kinase"/>
    <property type="match status" value="1"/>
</dbReference>
<dbReference type="SUPFAM" id="SSF55781">
    <property type="entry name" value="GAF domain-like"/>
    <property type="match status" value="1"/>
</dbReference>
<evidence type="ECO:0000259" key="5">
    <source>
        <dbReference type="PROSITE" id="PS50110"/>
    </source>
</evidence>
<dbReference type="InterPro" id="IPR000014">
    <property type="entry name" value="PAS"/>
</dbReference>
<dbReference type="Gene3D" id="3.30.565.10">
    <property type="entry name" value="Histidine kinase-like ATPase, C-terminal domain"/>
    <property type="match status" value="1"/>
</dbReference>
<dbReference type="AlphaFoldDB" id="A0ABD4TGB5"/>
<dbReference type="SMART" id="SM00448">
    <property type="entry name" value="REC"/>
    <property type="match status" value="1"/>
</dbReference>
<dbReference type="SMART" id="SM00091">
    <property type="entry name" value="PAS"/>
    <property type="match status" value="4"/>
</dbReference>
<keyword evidence="1" id="KW-0808">Transferase</keyword>
<name>A0ABD4TGB5_9EURY</name>
<dbReference type="RefSeq" id="WP_255331459.1">
    <property type="nucleotide sequence ID" value="NZ_VOTZ01000001.1"/>
</dbReference>
<dbReference type="InterPro" id="IPR035965">
    <property type="entry name" value="PAS-like_dom_sf"/>
</dbReference>
<feature type="modified residue" description="4-aspartylphosphate" evidence="3">
    <location>
        <position position="62"/>
    </location>
</feature>
<dbReference type="CDD" id="cd00130">
    <property type="entry name" value="PAS"/>
    <property type="match status" value="3"/>
</dbReference>
<keyword evidence="3" id="KW-0597">Phosphoprotein</keyword>
<dbReference type="InterPro" id="IPR013655">
    <property type="entry name" value="PAS_fold_3"/>
</dbReference>
<dbReference type="Gene3D" id="3.40.50.2300">
    <property type="match status" value="1"/>
</dbReference>
<proteinExistence type="predicted"/>
<evidence type="ECO:0000313" key="8">
    <source>
        <dbReference type="EMBL" id="MCQ1537551.1"/>
    </source>
</evidence>
<dbReference type="NCBIfam" id="TIGR00229">
    <property type="entry name" value="sensory_box"/>
    <property type="match status" value="4"/>
</dbReference>
<dbReference type="EMBL" id="VOTZ01000001">
    <property type="protein sequence ID" value="MCQ1537551.1"/>
    <property type="molecule type" value="Genomic_DNA"/>
</dbReference>
<dbReference type="SUPFAM" id="SSF52172">
    <property type="entry name" value="CheY-like"/>
    <property type="match status" value="1"/>
</dbReference>
<dbReference type="InterPro" id="IPR011006">
    <property type="entry name" value="CheY-like_superfamily"/>
</dbReference>
<dbReference type="InterPro" id="IPR003594">
    <property type="entry name" value="HATPase_dom"/>
</dbReference>
<dbReference type="Pfam" id="PF01590">
    <property type="entry name" value="GAF"/>
    <property type="match status" value="1"/>
</dbReference>
<feature type="domain" description="PAS" evidence="6">
    <location>
        <begin position="580"/>
        <end position="640"/>
    </location>
</feature>
<dbReference type="SUPFAM" id="SSF55785">
    <property type="entry name" value="PYP-like sensor domain (PAS domain)"/>
    <property type="match status" value="4"/>
</dbReference>
<evidence type="ECO:0000313" key="9">
    <source>
        <dbReference type="Proteomes" id="UP001524383"/>
    </source>
</evidence>
<dbReference type="Pfam" id="PF02518">
    <property type="entry name" value="HATPase_c"/>
    <property type="match status" value="1"/>
</dbReference>
<feature type="domain" description="Response regulatory" evidence="5">
    <location>
        <begin position="12"/>
        <end position="127"/>
    </location>
</feature>
<dbReference type="GO" id="GO:0016301">
    <property type="term" value="F:kinase activity"/>
    <property type="evidence" value="ECO:0007669"/>
    <property type="project" value="UniProtKB-KW"/>
</dbReference>
<reference evidence="8 9" key="1">
    <citation type="submission" date="2019-08" db="EMBL/GenBank/DDBJ databases">
        <authorList>
            <person name="Chen S.-C."/>
            <person name="Lai M.-C."/>
            <person name="You Y.-T."/>
        </authorList>
    </citation>
    <scope>NUCLEOTIDE SEQUENCE [LARGE SCALE GENOMIC DNA]</scope>
    <source>
        <strain evidence="8 9">P2F9704a</strain>
    </source>
</reference>
<dbReference type="Gene3D" id="3.30.450.40">
    <property type="match status" value="1"/>
</dbReference>
<dbReference type="SMART" id="SM00065">
    <property type="entry name" value="GAF"/>
    <property type="match status" value="1"/>
</dbReference>
<dbReference type="SMART" id="SM00387">
    <property type="entry name" value="HATPase_c"/>
    <property type="match status" value="1"/>
</dbReference>
<dbReference type="InterPro" id="IPR003018">
    <property type="entry name" value="GAF"/>
</dbReference>
<dbReference type="PROSITE" id="PS50112">
    <property type="entry name" value="PAS"/>
    <property type="match status" value="3"/>
</dbReference>
<dbReference type="PROSITE" id="PS50110">
    <property type="entry name" value="RESPONSE_REGULATORY"/>
    <property type="match status" value="1"/>
</dbReference>
<sequence length="1043" mass="119335">MADADPKSSPISILYVDDNPGLLETCRLYLEEDQDFTVTTLESAMDAIDLLRTQSFDAIVADYDMPEMDGIALLKQLKKDGNTTPFIIFTGKGREEVVIEALNCGADFYIQKGGEPALLFRDLSRKVRYAVAKMRSEIALKESEERYRRISENANIGLFQIVLTPSRECVIRYMSDRMADLTGLSLEEMYTNPKVLIDKALPEYQDTIIRAFFSPAENLEFFNQALLYNGNCGERWMEIRASPSLEKNGTIVWDGVFTDIDPLKRAEEELRKSEERYRAVVETQTELICRFLPDGTHLFVNDAYCRYFSLDRESIIGNRFMPMIHPDDSDRVTKFLSSLTKNDPTGSIDQRIIMPDDKVLWQRWNTRAIFDEDGQIIEYQSVGRDTTYEKETEELLAGNAERAKRQRKAIADLALDAAILSGDMEAALGKIMKTVSETLETERVGAWVFSKKGSLLRCLSLYDAKEKRQNNGITLKTDEYPRYFDTLRRKHRLCVEDASSDSRVSELKDDYLAPMGISSMLDVGILKEGRMIGILCLEDTGAPRRWHADEEGFANIAASLIAQLFEGAERRQAEEALRESEERFRSLAEHAGDILYRIDLLPDIHFTYVNPAIEEISGYTPQEFYNDPGLATRIIHPDDRYLIGSVISAGSFGQPLPLRWIRKDRGVIWIEERNVPIYDDKSTLIAIEGIARDITAIRQAEEEALLETDTRYRSLFSSIHEGYAHLRVVTDSDGTPKDYRIVEVNQTMEMIIGLSGEEAIGNTLLEVLPEIESDWFERFHATALSGEPQVVEYHHPGLNSDYEVLVYSPKRGECALLFHDITEKKKREKETKQSLREKEILLKEIHHRVKNNMQVISSLLMLQRENIPDPRMRELFRESENRVFSIALVHEKLYRSDNLSRIHYGEYLEMIGDHILASRDISSERITLEIHAQDIYLPIDKAVPLSLITNELLTNSLKHAFPDGRKGTIRIELQSMGRDILYRFADDGIGFPAEIDFWNTTTLGMELVNNLVMQLMGTISLYRDGGTRFEILFPLKTNGEDEE</sequence>
<evidence type="ECO:0000259" key="6">
    <source>
        <dbReference type="PROSITE" id="PS50112"/>
    </source>
</evidence>
<dbReference type="PANTHER" id="PTHR43065">
    <property type="entry name" value="SENSOR HISTIDINE KINASE"/>
    <property type="match status" value="1"/>
</dbReference>
<evidence type="ECO:0000256" key="2">
    <source>
        <dbReference type="ARBA" id="ARBA00022777"/>
    </source>
</evidence>
<dbReference type="Pfam" id="PF08448">
    <property type="entry name" value="PAS_4"/>
    <property type="match status" value="1"/>
</dbReference>
<dbReference type="InterPro" id="IPR001610">
    <property type="entry name" value="PAC"/>
</dbReference>